<dbReference type="InterPro" id="IPR010496">
    <property type="entry name" value="AL/BT2_dom"/>
</dbReference>
<proteinExistence type="predicted"/>
<protein>
    <recommendedName>
        <fullName evidence="2">3-keto-alpha-glucoside-1,2-lyase/3-keto-2-hydroxy-glucal hydratase domain-containing protein</fullName>
    </recommendedName>
</protein>
<name>A0A518HLB2_9BACT</name>
<evidence type="ECO:0000256" key="1">
    <source>
        <dbReference type="SAM" id="SignalP"/>
    </source>
</evidence>
<keyword evidence="1" id="KW-0732">Signal</keyword>
<dbReference type="Proteomes" id="UP000319004">
    <property type="component" value="Chromosome"/>
</dbReference>
<dbReference type="Gene3D" id="2.60.120.560">
    <property type="entry name" value="Exo-inulinase, domain 1"/>
    <property type="match status" value="1"/>
</dbReference>
<sequence length="250" mass="27450" precursor="true">MRLSQSIVLLVVSNLLWSVGANAQYETEDGYQSLFNGEDLSGWVIPDGDNGHWKVVAGVIDYDARSEATGDRNLKTAAEYGDFILKIDWRIKEASGSYDVPIVLGDGSYLTDAAGQKLTIKMPNADSGIYLRGHPQAQLNIWHWPVGSGEVYGIRNNPNTPPEIRAGVTPRINADKPIGEWNSFVIILIGDRVTVLLNDHLVLEQAKLPGIPERGPIVLQHHGGPGKDGKLKPASSLVQFKNIWIKPLER</sequence>
<feature type="domain" description="3-keto-alpha-glucoside-1,2-lyase/3-keto-2-hydroxy-glucal hydratase" evidence="2">
    <location>
        <begin position="30"/>
        <end position="246"/>
    </location>
</feature>
<evidence type="ECO:0000313" key="4">
    <source>
        <dbReference type="Proteomes" id="UP000319004"/>
    </source>
</evidence>
<dbReference type="RefSeq" id="WP_145385309.1">
    <property type="nucleotide sequence ID" value="NZ_CP037423.1"/>
</dbReference>
<reference evidence="3 4" key="1">
    <citation type="submission" date="2019-03" db="EMBL/GenBank/DDBJ databases">
        <title>Deep-cultivation of Planctomycetes and their phenomic and genomic characterization uncovers novel biology.</title>
        <authorList>
            <person name="Wiegand S."/>
            <person name="Jogler M."/>
            <person name="Boedeker C."/>
            <person name="Pinto D."/>
            <person name="Vollmers J."/>
            <person name="Rivas-Marin E."/>
            <person name="Kohn T."/>
            <person name="Peeters S.H."/>
            <person name="Heuer A."/>
            <person name="Rast P."/>
            <person name="Oberbeckmann S."/>
            <person name="Bunk B."/>
            <person name="Jeske O."/>
            <person name="Meyerdierks A."/>
            <person name="Storesund J.E."/>
            <person name="Kallscheuer N."/>
            <person name="Luecker S."/>
            <person name="Lage O.M."/>
            <person name="Pohl T."/>
            <person name="Merkel B.J."/>
            <person name="Hornburger P."/>
            <person name="Mueller R.-W."/>
            <person name="Bruemmer F."/>
            <person name="Labrenz M."/>
            <person name="Spormann A.M."/>
            <person name="Op den Camp H."/>
            <person name="Overmann J."/>
            <person name="Amann R."/>
            <person name="Jetten M.S.M."/>
            <person name="Mascher T."/>
            <person name="Medema M.H."/>
            <person name="Devos D.P."/>
            <person name="Kaster A.-K."/>
            <person name="Ovreas L."/>
            <person name="Rohde M."/>
            <person name="Galperin M.Y."/>
            <person name="Jogler C."/>
        </authorList>
    </citation>
    <scope>NUCLEOTIDE SEQUENCE [LARGE SCALE GENOMIC DNA]</scope>
    <source>
        <strain evidence="3 4">Enr13</strain>
    </source>
</reference>
<keyword evidence="4" id="KW-1185">Reference proteome</keyword>
<feature type="signal peptide" evidence="1">
    <location>
        <begin position="1"/>
        <end position="23"/>
    </location>
</feature>
<dbReference type="EMBL" id="CP037423">
    <property type="protein sequence ID" value="QDV41610.1"/>
    <property type="molecule type" value="Genomic_DNA"/>
</dbReference>
<accession>A0A518HLB2</accession>
<evidence type="ECO:0000313" key="3">
    <source>
        <dbReference type="EMBL" id="QDV41610.1"/>
    </source>
</evidence>
<dbReference type="KEGG" id="snep:Enr13x_14530"/>
<dbReference type="Pfam" id="PF06439">
    <property type="entry name" value="3keto-disac_hyd"/>
    <property type="match status" value="1"/>
</dbReference>
<organism evidence="3 4">
    <name type="scientific">Stieleria neptunia</name>
    <dbReference type="NCBI Taxonomy" id="2527979"/>
    <lineage>
        <taxon>Bacteria</taxon>
        <taxon>Pseudomonadati</taxon>
        <taxon>Planctomycetota</taxon>
        <taxon>Planctomycetia</taxon>
        <taxon>Pirellulales</taxon>
        <taxon>Pirellulaceae</taxon>
        <taxon>Stieleria</taxon>
    </lineage>
</organism>
<dbReference type="AlphaFoldDB" id="A0A518HLB2"/>
<gene>
    <name evidence="3" type="ORF">Enr13x_14530</name>
</gene>
<dbReference type="GO" id="GO:0016787">
    <property type="term" value="F:hydrolase activity"/>
    <property type="evidence" value="ECO:0007669"/>
    <property type="project" value="InterPro"/>
</dbReference>
<feature type="chain" id="PRO_5021930773" description="3-keto-alpha-glucoside-1,2-lyase/3-keto-2-hydroxy-glucal hydratase domain-containing protein" evidence="1">
    <location>
        <begin position="24"/>
        <end position="250"/>
    </location>
</feature>
<evidence type="ECO:0000259" key="2">
    <source>
        <dbReference type="Pfam" id="PF06439"/>
    </source>
</evidence>
<dbReference type="OrthoDB" id="257393at2"/>